<gene>
    <name evidence="1" type="ORF">C1H46_034915</name>
</gene>
<proteinExistence type="predicted"/>
<organism evidence="1 2">
    <name type="scientific">Malus baccata</name>
    <name type="common">Siberian crab apple</name>
    <name type="synonym">Pyrus baccata</name>
    <dbReference type="NCBI Taxonomy" id="106549"/>
    <lineage>
        <taxon>Eukaryota</taxon>
        <taxon>Viridiplantae</taxon>
        <taxon>Streptophyta</taxon>
        <taxon>Embryophyta</taxon>
        <taxon>Tracheophyta</taxon>
        <taxon>Spermatophyta</taxon>
        <taxon>Magnoliopsida</taxon>
        <taxon>eudicotyledons</taxon>
        <taxon>Gunneridae</taxon>
        <taxon>Pentapetalae</taxon>
        <taxon>rosids</taxon>
        <taxon>fabids</taxon>
        <taxon>Rosales</taxon>
        <taxon>Rosaceae</taxon>
        <taxon>Amygdaloideae</taxon>
        <taxon>Maleae</taxon>
        <taxon>Malus</taxon>
    </lineage>
</organism>
<sequence>MPPSVRGTPYNHRICKLQLIPMALSSKRCNRNSQRIGSSIRRVMGGHKWDPVFNFP</sequence>
<keyword evidence="2" id="KW-1185">Reference proteome</keyword>
<evidence type="ECO:0000313" key="1">
    <source>
        <dbReference type="EMBL" id="TQD79555.1"/>
    </source>
</evidence>
<name>A0A540KZA2_MALBA</name>
<dbReference type="EMBL" id="VIEB01000853">
    <property type="protein sequence ID" value="TQD79555.1"/>
    <property type="molecule type" value="Genomic_DNA"/>
</dbReference>
<accession>A0A540KZA2</accession>
<dbReference type="AlphaFoldDB" id="A0A540KZA2"/>
<dbReference type="Proteomes" id="UP000315295">
    <property type="component" value="Unassembled WGS sequence"/>
</dbReference>
<protein>
    <submittedName>
        <fullName evidence="1">Uncharacterized protein</fullName>
    </submittedName>
</protein>
<comment type="caution">
    <text evidence="1">The sequence shown here is derived from an EMBL/GenBank/DDBJ whole genome shotgun (WGS) entry which is preliminary data.</text>
</comment>
<evidence type="ECO:0000313" key="2">
    <source>
        <dbReference type="Proteomes" id="UP000315295"/>
    </source>
</evidence>
<reference evidence="1 2" key="1">
    <citation type="journal article" date="2019" name="G3 (Bethesda)">
        <title>Sequencing of a Wild Apple (Malus baccata) Genome Unravels the Differences Between Cultivated and Wild Apple Species Regarding Disease Resistance and Cold Tolerance.</title>
        <authorList>
            <person name="Chen X."/>
        </authorList>
    </citation>
    <scope>NUCLEOTIDE SEQUENCE [LARGE SCALE GENOMIC DNA]</scope>
    <source>
        <strain evidence="2">cv. Shandingzi</strain>
        <tissue evidence="1">Leaves</tissue>
    </source>
</reference>